<accession>A0A6A6FQE2</accession>
<dbReference type="PRINTS" id="PR00092">
    <property type="entry name" value="TYROSINASE"/>
</dbReference>
<proteinExistence type="predicted"/>
<sequence>SPCTFETASVRREWDSLTAQEKRAYTDAVRCLMRKPSISGDLAPGARSRYDDFLGTHINHTLSIHGTGNFLSWHRYATWTYEQALRHECSYQGPFPYINWGRYAEDLLNAPIFDGSSTSMSGNGEPDSRNNGTSIPSNDLAQIRLPAGAGGGCVTSGPFANYTVNLGSLAPALSYIPPNPLPNGLGYNPRCLRRDLGAYAADIWLRDPNTTALITDNALIGSFQSVFQGNFSAGFLGAHTAGHFVVGGDPGGDLFASPGDPYFWLQHAQVDRIWWIWQNYPHGSWIFNGIEGNAFDRLFVIANTTTVNNTPPSRNASLDDRVELGVNDDFGIGKGADGKGYKIRELVDTMSGPFCYYYA</sequence>
<dbReference type="SUPFAM" id="SSF48056">
    <property type="entry name" value="Di-copper centre-containing domain"/>
    <property type="match status" value="1"/>
</dbReference>
<reference evidence="6" key="1">
    <citation type="journal article" date="2020" name="Stud. Mycol.">
        <title>101 Dothideomycetes genomes: a test case for predicting lifestyles and emergence of pathogens.</title>
        <authorList>
            <person name="Haridas S."/>
            <person name="Albert R."/>
            <person name="Binder M."/>
            <person name="Bloem J."/>
            <person name="Labutti K."/>
            <person name="Salamov A."/>
            <person name="Andreopoulos B."/>
            <person name="Baker S."/>
            <person name="Barry K."/>
            <person name="Bills G."/>
            <person name="Bluhm B."/>
            <person name="Cannon C."/>
            <person name="Castanera R."/>
            <person name="Culley D."/>
            <person name="Daum C."/>
            <person name="Ezra D."/>
            <person name="Gonzalez J."/>
            <person name="Henrissat B."/>
            <person name="Kuo A."/>
            <person name="Liang C."/>
            <person name="Lipzen A."/>
            <person name="Lutzoni F."/>
            <person name="Magnuson J."/>
            <person name="Mondo S."/>
            <person name="Nolan M."/>
            <person name="Ohm R."/>
            <person name="Pangilinan J."/>
            <person name="Park H.-J."/>
            <person name="Ramirez L."/>
            <person name="Alfaro M."/>
            <person name="Sun H."/>
            <person name="Tritt A."/>
            <person name="Yoshinaga Y."/>
            <person name="Zwiers L.-H."/>
            <person name="Turgeon B."/>
            <person name="Goodwin S."/>
            <person name="Spatafora J."/>
            <person name="Crous P."/>
            <person name="Grigoriev I."/>
        </authorList>
    </citation>
    <scope>NUCLEOTIDE SEQUENCE</scope>
    <source>
        <strain evidence="6">SCOH1-5</strain>
    </source>
</reference>
<evidence type="ECO:0000256" key="1">
    <source>
        <dbReference type="ARBA" id="ARBA00022723"/>
    </source>
</evidence>
<dbReference type="Gene3D" id="1.10.1280.10">
    <property type="entry name" value="Di-copper center containing domain from catechol oxidase"/>
    <property type="match status" value="1"/>
</dbReference>
<dbReference type="OrthoDB" id="6132182at2759"/>
<evidence type="ECO:0000259" key="4">
    <source>
        <dbReference type="PROSITE" id="PS00497"/>
    </source>
</evidence>
<dbReference type="GO" id="GO:0016491">
    <property type="term" value="F:oxidoreductase activity"/>
    <property type="evidence" value="ECO:0007669"/>
    <property type="project" value="UniProtKB-KW"/>
</dbReference>
<organism evidence="6 7">
    <name type="scientific">Cercospora zeae-maydis SCOH1-5</name>
    <dbReference type="NCBI Taxonomy" id="717836"/>
    <lineage>
        <taxon>Eukaryota</taxon>
        <taxon>Fungi</taxon>
        <taxon>Dikarya</taxon>
        <taxon>Ascomycota</taxon>
        <taxon>Pezizomycotina</taxon>
        <taxon>Dothideomycetes</taxon>
        <taxon>Dothideomycetidae</taxon>
        <taxon>Mycosphaerellales</taxon>
        <taxon>Mycosphaerellaceae</taxon>
        <taxon>Cercospora</taxon>
    </lineage>
</organism>
<gene>
    <name evidence="6" type="ORF">CERZMDRAFT_4869</name>
</gene>
<dbReference type="PROSITE" id="PS00497">
    <property type="entry name" value="TYROSINASE_1"/>
    <property type="match status" value="1"/>
</dbReference>
<keyword evidence="7" id="KW-1185">Reference proteome</keyword>
<feature type="region of interest" description="Disordered" evidence="3">
    <location>
        <begin position="115"/>
        <end position="137"/>
    </location>
</feature>
<feature type="non-terminal residue" evidence="6">
    <location>
        <position position="359"/>
    </location>
</feature>
<evidence type="ECO:0000256" key="3">
    <source>
        <dbReference type="SAM" id="MobiDB-lite"/>
    </source>
</evidence>
<name>A0A6A6FQE2_9PEZI</name>
<dbReference type="PANTHER" id="PTHR11474">
    <property type="entry name" value="TYROSINASE FAMILY MEMBER"/>
    <property type="match status" value="1"/>
</dbReference>
<dbReference type="Proteomes" id="UP000799539">
    <property type="component" value="Unassembled WGS sequence"/>
</dbReference>
<dbReference type="PROSITE" id="PS00498">
    <property type="entry name" value="TYROSINASE_2"/>
    <property type="match status" value="1"/>
</dbReference>
<dbReference type="InterPro" id="IPR008922">
    <property type="entry name" value="Di-copper_centre_dom_sf"/>
</dbReference>
<evidence type="ECO:0000313" key="6">
    <source>
        <dbReference type="EMBL" id="KAF2215550.1"/>
    </source>
</evidence>
<feature type="domain" description="Tyrosinase copper-binding" evidence="4">
    <location>
        <begin position="65"/>
        <end position="82"/>
    </location>
</feature>
<evidence type="ECO:0000256" key="2">
    <source>
        <dbReference type="ARBA" id="ARBA00023002"/>
    </source>
</evidence>
<dbReference type="InterPro" id="IPR050316">
    <property type="entry name" value="Tyrosinase/Hemocyanin"/>
</dbReference>
<dbReference type="EMBL" id="ML992665">
    <property type="protein sequence ID" value="KAF2215550.1"/>
    <property type="molecule type" value="Genomic_DNA"/>
</dbReference>
<dbReference type="AlphaFoldDB" id="A0A6A6FQE2"/>
<protein>
    <recommendedName>
        <fullName evidence="4 5">Tyrosinase copper-binding domain-containing protein</fullName>
    </recommendedName>
</protein>
<evidence type="ECO:0000259" key="5">
    <source>
        <dbReference type="PROSITE" id="PS00498"/>
    </source>
</evidence>
<keyword evidence="1" id="KW-0479">Metal-binding</keyword>
<dbReference type="Pfam" id="PF00264">
    <property type="entry name" value="Tyrosinase"/>
    <property type="match status" value="1"/>
</dbReference>
<keyword evidence="2" id="KW-0560">Oxidoreductase</keyword>
<dbReference type="GO" id="GO:0046872">
    <property type="term" value="F:metal ion binding"/>
    <property type="evidence" value="ECO:0007669"/>
    <property type="project" value="UniProtKB-KW"/>
</dbReference>
<feature type="non-terminal residue" evidence="6">
    <location>
        <position position="1"/>
    </location>
</feature>
<evidence type="ECO:0000313" key="7">
    <source>
        <dbReference type="Proteomes" id="UP000799539"/>
    </source>
</evidence>
<dbReference type="InterPro" id="IPR002227">
    <property type="entry name" value="Tyrosinase_Cu-bd"/>
</dbReference>
<dbReference type="PANTHER" id="PTHR11474:SF125">
    <property type="entry name" value="N-ACETYL-6-HYDROXYTRYPTOPHAN OXIDASE IVOB-RELATED"/>
    <property type="match status" value="1"/>
</dbReference>
<feature type="domain" description="Tyrosinase copper-binding" evidence="5">
    <location>
        <begin position="260"/>
        <end position="271"/>
    </location>
</feature>